<evidence type="ECO:0000256" key="6">
    <source>
        <dbReference type="ARBA" id="ARBA00023136"/>
    </source>
</evidence>
<evidence type="ECO:0000313" key="8">
    <source>
        <dbReference type="EMBL" id="MFC5729954.1"/>
    </source>
</evidence>
<keyword evidence="4 7" id="KW-0812">Transmembrane</keyword>
<feature type="transmembrane region" description="Helical" evidence="7">
    <location>
        <begin position="104"/>
        <end position="124"/>
    </location>
</feature>
<organism evidence="8 9">
    <name type="scientific">Nocardioides vastitatis</name>
    <dbReference type="NCBI Taxonomy" id="2568655"/>
    <lineage>
        <taxon>Bacteria</taxon>
        <taxon>Bacillati</taxon>
        <taxon>Actinomycetota</taxon>
        <taxon>Actinomycetes</taxon>
        <taxon>Propionibacteriales</taxon>
        <taxon>Nocardioidaceae</taxon>
        <taxon>Nocardioides</taxon>
    </lineage>
</organism>
<gene>
    <name evidence="8" type="ORF">ACFPQB_13590</name>
</gene>
<dbReference type="SUPFAM" id="SSF103473">
    <property type="entry name" value="MFS general substrate transporter"/>
    <property type="match status" value="1"/>
</dbReference>
<protein>
    <submittedName>
        <fullName evidence="8">MFS transporter</fullName>
    </submittedName>
</protein>
<dbReference type="InterPro" id="IPR050171">
    <property type="entry name" value="MFS_Transporters"/>
</dbReference>
<evidence type="ECO:0000256" key="7">
    <source>
        <dbReference type="SAM" id="Phobius"/>
    </source>
</evidence>
<evidence type="ECO:0000256" key="3">
    <source>
        <dbReference type="ARBA" id="ARBA00022475"/>
    </source>
</evidence>
<reference evidence="9" key="1">
    <citation type="journal article" date="2019" name="Int. J. Syst. Evol. Microbiol.">
        <title>The Global Catalogue of Microorganisms (GCM) 10K type strain sequencing project: providing services to taxonomists for standard genome sequencing and annotation.</title>
        <authorList>
            <consortium name="The Broad Institute Genomics Platform"/>
            <consortium name="The Broad Institute Genome Sequencing Center for Infectious Disease"/>
            <person name="Wu L."/>
            <person name="Ma J."/>
        </authorList>
    </citation>
    <scope>NUCLEOTIDE SEQUENCE [LARGE SCALE GENOMIC DNA]</scope>
    <source>
        <strain evidence="9">YIM 94188</strain>
    </source>
</reference>
<evidence type="ECO:0000256" key="4">
    <source>
        <dbReference type="ARBA" id="ARBA00022692"/>
    </source>
</evidence>
<feature type="transmembrane region" description="Helical" evidence="7">
    <location>
        <begin position="281"/>
        <end position="301"/>
    </location>
</feature>
<feature type="transmembrane region" description="Helical" evidence="7">
    <location>
        <begin position="41"/>
        <end position="64"/>
    </location>
</feature>
<dbReference type="Proteomes" id="UP001596072">
    <property type="component" value="Unassembled WGS sequence"/>
</dbReference>
<comment type="subcellular location">
    <subcellularLocation>
        <location evidence="1">Cell membrane</location>
        <topology evidence="1">Multi-pass membrane protein</topology>
    </subcellularLocation>
</comment>
<dbReference type="InterPro" id="IPR011701">
    <property type="entry name" value="MFS"/>
</dbReference>
<dbReference type="Pfam" id="PF07690">
    <property type="entry name" value="MFS_1"/>
    <property type="match status" value="1"/>
</dbReference>
<keyword evidence="5 7" id="KW-1133">Transmembrane helix</keyword>
<dbReference type="Gene3D" id="1.20.1250.20">
    <property type="entry name" value="MFS general substrate transporter like domains"/>
    <property type="match status" value="1"/>
</dbReference>
<feature type="transmembrane region" description="Helical" evidence="7">
    <location>
        <begin position="366"/>
        <end position="388"/>
    </location>
</feature>
<keyword evidence="2" id="KW-0813">Transport</keyword>
<keyword evidence="6 7" id="KW-0472">Membrane</keyword>
<sequence length="400" mass="41297">MASRLAPWLRVASAMTCVGWGANQFAGLLEVYRGTGHRSEAFVSSAVGVYAAGLIPALLVVAAISNRVDRRTPVRWSVLLSAAGSVLIMAGAEHDWLVLLGRFVAGVATGAVLAPGTAWLMDLSPADSSGTGARRATVALSLGFGGGPLVAGLVAQWSPSPAVLPYTVHLLLAAVTGTLLWSTPVEPARRDACPRAVAGPGRWAGARAVLRQREFLGVVPLTAPWVFGTATTAFAIAPTAVHVATLPIATNAVVTGTTLVAGVGIQPLGKRMEHHARGRTLWVGMALAAVGLLLTAVMFVAPHVWMLFLVAPLLGGAYGLLMVGGLSRVEVLTKPDDRATVNAVFYALTYLGFAAPYLFVLLTQQVVGATTLLGLGTLVAAASALAVVGQRRTPRTEPTG</sequence>
<feature type="transmembrane region" description="Helical" evidence="7">
    <location>
        <begin position="76"/>
        <end position="92"/>
    </location>
</feature>
<keyword evidence="9" id="KW-1185">Reference proteome</keyword>
<feature type="transmembrane region" description="Helical" evidence="7">
    <location>
        <begin position="339"/>
        <end position="360"/>
    </location>
</feature>
<dbReference type="PANTHER" id="PTHR23517">
    <property type="entry name" value="RESISTANCE PROTEIN MDTM, PUTATIVE-RELATED-RELATED"/>
    <property type="match status" value="1"/>
</dbReference>
<dbReference type="EMBL" id="JBHSNS010000006">
    <property type="protein sequence ID" value="MFC5729954.1"/>
    <property type="molecule type" value="Genomic_DNA"/>
</dbReference>
<feature type="transmembrane region" description="Helical" evidence="7">
    <location>
        <begin position="136"/>
        <end position="157"/>
    </location>
</feature>
<name>A0ABW0ZKJ7_9ACTN</name>
<keyword evidence="3" id="KW-1003">Cell membrane</keyword>
<feature type="transmembrane region" description="Helical" evidence="7">
    <location>
        <begin position="248"/>
        <end position="269"/>
    </location>
</feature>
<accession>A0ABW0ZKJ7</accession>
<proteinExistence type="predicted"/>
<feature type="transmembrane region" description="Helical" evidence="7">
    <location>
        <begin position="7"/>
        <end position="29"/>
    </location>
</feature>
<evidence type="ECO:0000313" key="9">
    <source>
        <dbReference type="Proteomes" id="UP001596072"/>
    </source>
</evidence>
<evidence type="ECO:0000256" key="5">
    <source>
        <dbReference type="ARBA" id="ARBA00022989"/>
    </source>
</evidence>
<comment type="caution">
    <text evidence="8">The sequence shown here is derived from an EMBL/GenBank/DDBJ whole genome shotgun (WGS) entry which is preliminary data.</text>
</comment>
<dbReference type="InterPro" id="IPR036259">
    <property type="entry name" value="MFS_trans_sf"/>
</dbReference>
<feature type="transmembrane region" description="Helical" evidence="7">
    <location>
        <begin position="163"/>
        <end position="181"/>
    </location>
</feature>
<evidence type="ECO:0000256" key="1">
    <source>
        <dbReference type="ARBA" id="ARBA00004651"/>
    </source>
</evidence>
<evidence type="ECO:0000256" key="2">
    <source>
        <dbReference type="ARBA" id="ARBA00022448"/>
    </source>
</evidence>
<feature type="transmembrane region" description="Helical" evidence="7">
    <location>
        <begin position="307"/>
        <end position="327"/>
    </location>
</feature>
<dbReference type="RefSeq" id="WP_136430964.1">
    <property type="nucleotide sequence ID" value="NZ_JBHSNS010000006.1"/>
</dbReference>
<feature type="transmembrane region" description="Helical" evidence="7">
    <location>
        <begin position="215"/>
        <end position="236"/>
    </location>
</feature>